<feature type="transmembrane region" description="Helical" evidence="1">
    <location>
        <begin position="39"/>
        <end position="57"/>
    </location>
</feature>
<feature type="transmembrane region" description="Helical" evidence="1">
    <location>
        <begin position="425"/>
        <end position="443"/>
    </location>
</feature>
<dbReference type="eggNOG" id="ENOG50338EM">
    <property type="taxonomic scope" value="Bacteria"/>
</dbReference>
<gene>
    <name evidence="2" type="ORF">SPB_0278</name>
</gene>
<reference evidence="2 3" key="1">
    <citation type="submission" date="2011-02" db="EMBL/GenBank/DDBJ databases">
        <authorList>
            <person name="Stanhope M.J."/>
            <person name="Durkin A.S."/>
            <person name="Hostetler J."/>
            <person name="Kim M."/>
            <person name="Radune D."/>
            <person name="Singh I."/>
            <person name="Town C.D."/>
        </authorList>
    </citation>
    <scope>NUCLEOTIDE SEQUENCE [LARGE SCALE GENOMIC DNA]</scope>
    <source>
        <strain evidence="2 3">NCFD 2020</strain>
    </source>
</reference>
<feature type="transmembrane region" description="Helical" evidence="1">
    <location>
        <begin position="449"/>
        <end position="468"/>
    </location>
</feature>
<feature type="transmembrane region" description="Helical" evidence="1">
    <location>
        <begin position="194"/>
        <end position="212"/>
    </location>
</feature>
<proteinExistence type="predicted"/>
<feature type="transmembrane region" description="Helical" evidence="1">
    <location>
        <begin position="261"/>
        <end position="278"/>
    </location>
</feature>
<protein>
    <submittedName>
        <fullName evidence="2">Membrane protein</fullName>
    </submittedName>
</protein>
<comment type="caution">
    <text evidence="2">The sequence shown here is derived from an EMBL/GenBank/DDBJ whole genome shotgun (WGS) entry which is preliminary data.</text>
</comment>
<accession>F1YYF9</accession>
<evidence type="ECO:0000313" key="3">
    <source>
        <dbReference type="Proteomes" id="UP000003732"/>
    </source>
</evidence>
<dbReference type="EMBL" id="AEUT02000001">
    <property type="protein sequence ID" value="EGE53728.1"/>
    <property type="molecule type" value="Genomic_DNA"/>
</dbReference>
<dbReference type="RefSeq" id="WP_003103673.1">
    <property type="nucleotide sequence ID" value="NZ_AEUT02000001.1"/>
</dbReference>
<organism evidence="2 3">
    <name type="scientific">Streptococcus parauberis NCFD 2020</name>
    <dbReference type="NCBI Taxonomy" id="873447"/>
    <lineage>
        <taxon>Bacteria</taxon>
        <taxon>Bacillati</taxon>
        <taxon>Bacillota</taxon>
        <taxon>Bacilli</taxon>
        <taxon>Lactobacillales</taxon>
        <taxon>Streptococcaceae</taxon>
        <taxon>Streptococcus</taxon>
    </lineage>
</organism>
<sequence>MNIVYEKFVLKLFTALMLLIGIYWLFSSLTLLGSAPNPLLFVLAILLMFLFLMPKFSRKVINVLLEYKILIFLFSICFQLLILFSTILMIRSDAAMVFNGAMKIVDNSTISTYLSYNPNNLFLFLYERVFYNLFKNNAIWIMQFLNIFYVNLSSYLLYIVSKKFISQNVADIAFLLFTFLITLTPQFVTMYTDVMVLPIITIQLYLIFEILNKDNEIKSLILKVILLAITTGIGYTIRPTLLILVMAFFIISFIYKGYKQFLVYFAVFSLIFVPTITISKSINNSQNVVSIKKEYAKTPLAFIDLGLTYIGTNQIEFQNGLSMFVNESTKVDSEYDGRYSNEVVKKDIKRRLKEYNLNTFIGHLLYKQSATVKDGSLGWNYKDASKEGAFFINPMYQNHKDNRIYNFFRNYIIYTDRPTFNYYRVFLQIIYIIMIIGFVISFIKVNNSLISQTLAIAVFGGLLFLLIFEGGKSRYMIQFLPQIILLSGIGFNNLSIKLNTLKRFV</sequence>
<dbReference type="AlphaFoldDB" id="F1YYF9"/>
<feature type="transmembrane region" description="Helical" evidence="1">
    <location>
        <begin position="138"/>
        <end position="160"/>
    </location>
</feature>
<keyword evidence="1" id="KW-1133">Transmembrane helix</keyword>
<dbReference type="HOGENOM" id="CLU_024626_3_0_9"/>
<keyword evidence="1" id="KW-0472">Membrane</keyword>
<evidence type="ECO:0000256" key="1">
    <source>
        <dbReference type="SAM" id="Phobius"/>
    </source>
</evidence>
<evidence type="ECO:0000313" key="2">
    <source>
        <dbReference type="EMBL" id="EGE53728.1"/>
    </source>
</evidence>
<feature type="transmembrane region" description="Helical" evidence="1">
    <location>
        <begin position="172"/>
        <end position="188"/>
    </location>
</feature>
<dbReference type="Proteomes" id="UP000003732">
    <property type="component" value="Unassembled WGS sequence"/>
</dbReference>
<name>F1YYF9_9STRE</name>
<dbReference type="GeneID" id="61419984"/>
<keyword evidence="1" id="KW-0812">Transmembrane</keyword>
<feature type="transmembrane region" description="Helical" evidence="1">
    <location>
        <begin position="224"/>
        <end position="255"/>
    </location>
</feature>
<feature type="transmembrane region" description="Helical" evidence="1">
    <location>
        <begin position="12"/>
        <end position="33"/>
    </location>
</feature>
<feature type="transmembrane region" description="Helical" evidence="1">
    <location>
        <begin position="69"/>
        <end position="90"/>
    </location>
</feature>